<dbReference type="InterPro" id="IPR050523">
    <property type="entry name" value="AKR_Detox_Biosynth"/>
</dbReference>
<sequence length="326" mass="36297">MGKFPLNDSGISASRLVYGCMGLGGSDWSNKTAYTPEDVKQAHEAVEAALSIGINMFDHANIYKSGKAEQIFGEVLKERKDLRDRIILQSKCGIRFADDLAPFTRFDFSKDYILDCVDGILSRLGTDYLDILLLHRPDALVEPEEVAEAFHHLKASGKVKSFGVSNMSAGQIRLLQSCLDVPIVVNQLEMSLYRHNWVDVGINVNRDPAANDIFPEGTLEFCRLENIQIQAWGPLAQGIYTGRPLTDQSETVRATAQKVQAYAEQKGTTAESILLAWLMRHPAGIQPVIGTKTPERILACKDAERITLTREEWYDLWITARGAVMP</sequence>
<keyword evidence="3" id="KW-1185">Reference proteome</keyword>
<protein>
    <submittedName>
        <fullName evidence="2">Aldo/keto reductase</fullName>
    </submittedName>
</protein>
<feature type="domain" description="NADP-dependent oxidoreductase" evidence="1">
    <location>
        <begin position="18"/>
        <end position="313"/>
    </location>
</feature>
<dbReference type="EMBL" id="CP104064">
    <property type="protein sequence ID" value="WAH38092.1"/>
    <property type="molecule type" value="Genomic_DNA"/>
</dbReference>
<organism evidence="2 3">
    <name type="scientific">Alicyclobacillus dauci</name>
    <dbReference type="NCBI Taxonomy" id="1475485"/>
    <lineage>
        <taxon>Bacteria</taxon>
        <taxon>Bacillati</taxon>
        <taxon>Bacillota</taxon>
        <taxon>Bacilli</taxon>
        <taxon>Bacillales</taxon>
        <taxon>Alicyclobacillaceae</taxon>
        <taxon>Alicyclobacillus</taxon>
    </lineage>
</organism>
<evidence type="ECO:0000313" key="2">
    <source>
        <dbReference type="EMBL" id="WAH38092.1"/>
    </source>
</evidence>
<dbReference type="SUPFAM" id="SSF51430">
    <property type="entry name" value="NAD(P)-linked oxidoreductase"/>
    <property type="match status" value="1"/>
</dbReference>
<dbReference type="CDD" id="cd19092">
    <property type="entry name" value="AKR_BsYcsN_EcYdhF-like"/>
    <property type="match status" value="1"/>
</dbReference>
<name>A0ABY6Z655_9BACL</name>
<dbReference type="InterPro" id="IPR036812">
    <property type="entry name" value="NAD(P)_OxRdtase_dom_sf"/>
</dbReference>
<dbReference type="InterPro" id="IPR023210">
    <property type="entry name" value="NADP_OxRdtase_dom"/>
</dbReference>
<dbReference type="Gene3D" id="3.20.20.100">
    <property type="entry name" value="NADP-dependent oxidoreductase domain"/>
    <property type="match status" value="1"/>
</dbReference>
<dbReference type="Proteomes" id="UP001164803">
    <property type="component" value="Chromosome"/>
</dbReference>
<accession>A0ABY6Z655</accession>
<gene>
    <name evidence="2" type="ORF">NZD86_06280</name>
</gene>
<proteinExistence type="predicted"/>
<reference evidence="2" key="1">
    <citation type="submission" date="2022-08" db="EMBL/GenBank/DDBJ databases">
        <title>Alicyclobacillus dauci DSM2870, complete genome.</title>
        <authorList>
            <person name="Wang Q."/>
            <person name="Cai R."/>
            <person name="Wang Z."/>
        </authorList>
    </citation>
    <scope>NUCLEOTIDE SEQUENCE</scope>
    <source>
        <strain evidence="2">DSM 28700</strain>
    </source>
</reference>
<dbReference type="PANTHER" id="PTHR43364:SF1">
    <property type="entry name" value="OXIDOREDUCTASE YDHF"/>
    <property type="match status" value="1"/>
</dbReference>
<dbReference type="Pfam" id="PF00248">
    <property type="entry name" value="Aldo_ket_red"/>
    <property type="match status" value="1"/>
</dbReference>
<dbReference type="PANTHER" id="PTHR43364">
    <property type="entry name" value="NADH-SPECIFIC METHYLGLYOXAL REDUCTASE-RELATED"/>
    <property type="match status" value="1"/>
</dbReference>
<evidence type="ECO:0000259" key="1">
    <source>
        <dbReference type="Pfam" id="PF00248"/>
    </source>
</evidence>
<dbReference type="RefSeq" id="WP_268045649.1">
    <property type="nucleotide sequence ID" value="NZ_CP104064.1"/>
</dbReference>
<evidence type="ECO:0000313" key="3">
    <source>
        <dbReference type="Proteomes" id="UP001164803"/>
    </source>
</evidence>